<accession>A0ABS5XHA0</accession>
<sequence>MTKLLGFAGVAQALSTTTLKRDALALKENLRSDVLPVKNEQCSFLPWWVSAAPQPTFHRN</sequence>
<evidence type="ECO:0000313" key="2">
    <source>
        <dbReference type="Proteomes" id="UP001519667"/>
    </source>
</evidence>
<reference evidence="1 2" key="1">
    <citation type="submission" date="2021-04" db="EMBL/GenBank/DDBJ databases">
        <title>Pseudomonas boanensis sp. nov., a bacterium isolated from river water used for household purposes in Boane District, Mozambique.</title>
        <authorList>
            <person name="Nicklasson M."/>
            <person name="Martin-Rodriguez A.J."/>
            <person name="Thorell K."/>
            <person name="Neves L."/>
            <person name="Mussagy A."/>
            <person name="Rydberg H.A."/>
            <person name="Hernroth B."/>
            <person name="Svensson-Stadler L."/>
            <person name="Sjoling A."/>
        </authorList>
    </citation>
    <scope>NUCLEOTIDE SEQUENCE [LARGE SCALE GENOMIC DNA]</scope>
    <source>
        <strain evidence="1 2">DB1</strain>
    </source>
</reference>
<comment type="caution">
    <text evidence="1">The sequence shown here is derived from an EMBL/GenBank/DDBJ whole genome shotgun (WGS) entry which is preliminary data.</text>
</comment>
<keyword evidence="2" id="KW-1185">Reference proteome</keyword>
<name>A0ABS5XHA0_9GAMM</name>
<organism evidence="1 2">
    <name type="scientific">Metapseudomonas boanensis</name>
    <dbReference type="NCBI Taxonomy" id="2822138"/>
    <lineage>
        <taxon>Bacteria</taxon>
        <taxon>Pseudomonadati</taxon>
        <taxon>Pseudomonadota</taxon>
        <taxon>Gammaproteobacteria</taxon>
        <taxon>Pseudomonadales</taxon>
        <taxon>Pseudomonadaceae</taxon>
        <taxon>Metapseudomonas</taxon>
    </lineage>
</organism>
<evidence type="ECO:0000313" key="1">
    <source>
        <dbReference type="EMBL" id="MBT8767067.1"/>
    </source>
</evidence>
<dbReference type="RefSeq" id="WP_215375173.1">
    <property type="nucleotide sequence ID" value="NZ_JAGTIS010000006.1"/>
</dbReference>
<protein>
    <submittedName>
        <fullName evidence="1">Uncharacterized protein</fullName>
    </submittedName>
</protein>
<dbReference type="EMBL" id="JAGTIS010000006">
    <property type="protein sequence ID" value="MBT8767067.1"/>
    <property type="molecule type" value="Genomic_DNA"/>
</dbReference>
<dbReference type="Proteomes" id="UP001519667">
    <property type="component" value="Unassembled WGS sequence"/>
</dbReference>
<gene>
    <name evidence="1" type="ORF">J7302_13185</name>
</gene>
<proteinExistence type="predicted"/>